<dbReference type="SUPFAM" id="SSF141523">
    <property type="entry name" value="L,D-transpeptidase catalytic domain-like"/>
    <property type="match status" value="1"/>
</dbReference>
<dbReference type="InterPro" id="IPR036365">
    <property type="entry name" value="PGBD-like_sf"/>
</dbReference>
<dbReference type="EMBL" id="JBHRVV010000002">
    <property type="protein sequence ID" value="MFC3461464.1"/>
    <property type="molecule type" value="Genomic_DNA"/>
</dbReference>
<dbReference type="SUPFAM" id="SSF47090">
    <property type="entry name" value="PGBD-like"/>
    <property type="match status" value="1"/>
</dbReference>
<keyword evidence="11" id="KW-1185">Reference proteome</keyword>
<comment type="similarity">
    <text evidence="2">Belongs to the YkuD family.</text>
</comment>
<evidence type="ECO:0000256" key="3">
    <source>
        <dbReference type="ARBA" id="ARBA00022679"/>
    </source>
</evidence>
<keyword evidence="3" id="KW-0808">Transferase</keyword>
<dbReference type="PANTHER" id="PTHR41533">
    <property type="entry name" value="L,D-TRANSPEPTIDASE HI_1667-RELATED"/>
    <property type="match status" value="1"/>
</dbReference>
<dbReference type="InterPro" id="IPR038063">
    <property type="entry name" value="Transpep_catalytic_dom"/>
</dbReference>
<accession>A0ABV7PQL6</accession>
<keyword evidence="5 7" id="KW-0573">Peptidoglycan synthesis</keyword>
<dbReference type="Gene3D" id="2.40.440.10">
    <property type="entry name" value="L,D-transpeptidase catalytic domain-like"/>
    <property type="match status" value="1"/>
</dbReference>
<dbReference type="Proteomes" id="UP001595665">
    <property type="component" value="Unassembled WGS sequence"/>
</dbReference>
<evidence type="ECO:0000256" key="7">
    <source>
        <dbReference type="PROSITE-ProRule" id="PRU01373"/>
    </source>
</evidence>
<evidence type="ECO:0000256" key="4">
    <source>
        <dbReference type="ARBA" id="ARBA00022960"/>
    </source>
</evidence>
<sequence length="537" mass="59279">MKLSQKIAAALAFCVVALLVSSPVLARSASTTIHTLAVQASQSPTVPTGPYDERAWLDRFYAPRKYAPAWNPSTAAAALWVLRQARLQGLNPLDYGTDSLQRQLRSGDADTARFDVELTAAMLHYLADLRVGRVRSEYHTRVPDPRLRQYDPVARLRAGLAAGKLQAAVQAAEPQVWQYARVKAALAHYRELSGQPYPTLPRPAAKVAPGGAYPDVKALHARLVLLGDLRSDAARPPEGIYTGPMEEGVRHFQARHGLDEDGVLGRGTIDALNVAPAQRVRQLELTLERMRWLPDFGPGPLIMVNLPAYRLWALHDGGSAAPLEMRVVVGSALKTETPLFVGQMRYVEFNPYWNIPRSILDKEILPKLKCNPAYLAQNGMETVPSGASAADLQAGKARVRQRPGPKNALGPIKFALPNPMDIYLHSTPAREVFERRRRDLSHGCIRVEHPAALAQYVLSQHRRWDADTIQDALQPGPTRHVDLTNAIPVVIFYATASVDSDGNPRFATDIYGRDLKLEQELAARRRKLAPAASWPLQ</sequence>
<dbReference type="PROSITE" id="PS52029">
    <property type="entry name" value="LD_TPASE"/>
    <property type="match status" value="1"/>
</dbReference>
<gene>
    <name evidence="10" type="ORF">ACFOPH_24960</name>
</gene>
<dbReference type="Pfam" id="PF20142">
    <property type="entry name" value="Scaffold"/>
    <property type="match status" value="1"/>
</dbReference>
<dbReference type="InterPro" id="IPR045380">
    <property type="entry name" value="LD_TPept_scaffold_dom"/>
</dbReference>
<proteinExistence type="inferred from homology"/>
<dbReference type="RefSeq" id="WP_379738069.1">
    <property type="nucleotide sequence ID" value="NZ_JBHRVV010000002.1"/>
</dbReference>
<dbReference type="InterPro" id="IPR005490">
    <property type="entry name" value="LD_TPept_cat_dom"/>
</dbReference>
<evidence type="ECO:0000256" key="1">
    <source>
        <dbReference type="ARBA" id="ARBA00004752"/>
    </source>
</evidence>
<evidence type="ECO:0000256" key="8">
    <source>
        <dbReference type="SAM" id="SignalP"/>
    </source>
</evidence>
<feature type="active site" description="Proton donor/acceptor" evidence="7">
    <location>
        <position position="425"/>
    </location>
</feature>
<evidence type="ECO:0000256" key="5">
    <source>
        <dbReference type="ARBA" id="ARBA00022984"/>
    </source>
</evidence>
<dbReference type="InterPro" id="IPR052905">
    <property type="entry name" value="LD-transpeptidase_YkuD-like"/>
</dbReference>
<feature type="chain" id="PRO_5047263636" evidence="8">
    <location>
        <begin position="27"/>
        <end position="537"/>
    </location>
</feature>
<comment type="caution">
    <text evidence="10">The sequence shown here is derived from an EMBL/GenBank/DDBJ whole genome shotgun (WGS) entry which is preliminary data.</text>
</comment>
<keyword evidence="8" id="KW-0732">Signal</keyword>
<dbReference type="PANTHER" id="PTHR41533:SF2">
    <property type="entry name" value="BLR7131 PROTEIN"/>
    <property type="match status" value="1"/>
</dbReference>
<evidence type="ECO:0000313" key="10">
    <source>
        <dbReference type="EMBL" id="MFC3461464.1"/>
    </source>
</evidence>
<dbReference type="Pfam" id="PF03734">
    <property type="entry name" value="YkuD"/>
    <property type="match status" value="1"/>
</dbReference>
<reference evidence="11" key="1">
    <citation type="journal article" date="2019" name="Int. J. Syst. Evol. Microbiol.">
        <title>The Global Catalogue of Microorganisms (GCM) 10K type strain sequencing project: providing services to taxonomists for standard genome sequencing and annotation.</title>
        <authorList>
            <consortium name="The Broad Institute Genomics Platform"/>
            <consortium name="The Broad Institute Genome Sequencing Center for Infectious Disease"/>
            <person name="Wu L."/>
            <person name="Ma J."/>
        </authorList>
    </citation>
    <scope>NUCLEOTIDE SEQUENCE [LARGE SCALE GENOMIC DNA]</scope>
    <source>
        <strain evidence="11">CCM 7480</strain>
    </source>
</reference>
<feature type="signal peptide" evidence="8">
    <location>
        <begin position="1"/>
        <end position="26"/>
    </location>
</feature>
<feature type="domain" description="L,D-TPase catalytic" evidence="9">
    <location>
        <begin position="300"/>
        <end position="472"/>
    </location>
</feature>
<evidence type="ECO:0000313" key="11">
    <source>
        <dbReference type="Proteomes" id="UP001595665"/>
    </source>
</evidence>
<dbReference type="Gene3D" id="1.10.101.10">
    <property type="entry name" value="PGBD-like superfamily/PGBD"/>
    <property type="match status" value="1"/>
</dbReference>
<keyword evidence="4 7" id="KW-0133">Cell shape</keyword>
<name>A0ABV7PQL6_9BURK</name>
<organism evidence="10 11">
    <name type="scientific">Massilia haematophila</name>
    <dbReference type="NCBI Taxonomy" id="457923"/>
    <lineage>
        <taxon>Bacteria</taxon>
        <taxon>Pseudomonadati</taxon>
        <taxon>Pseudomonadota</taxon>
        <taxon>Betaproteobacteria</taxon>
        <taxon>Burkholderiales</taxon>
        <taxon>Oxalobacteraceae</taxon>
        <taxon>Telluria group</taxon>
        <taxon>Massilia</taxon>
    </lineage>
</organism>
<dbReference type="Pfam" id="PF01471">
    <property type="entry name" value="PG_binding_1"/>
    <property type="match status" value="1"/>
</dbReference>
<dbReference type="CDD" id="cd16913">
    <property type="entry name" value="YkuD_like"/>
    <property type="match status" value="1"/>
</dbReference>
<feature type="active site" description="Nucleophile" evidence="7">
    <location>
        <position position="444"/>
    </location>
</feature>
<evidence type="ECO:0000256" key="6">
    <source>
        <dbReference type="ARBA" id="ARBA00023316"/>
    </source>
</evidence>
<protein>
    <submittedName>
        <fullName evidence="10">Murein L,D-transpeptidase</fullName>
    </submittedName>
</protein>
<dbReference type="InterPro" id="IPR002477">
    <property type="entry name" value="Peptidoglycan-bd-like"/>
</dbReference>
<evidence type="ECO:0000256" key="2">
    <source>
        <dbReference type="ARBA" id="ARBA00005992"/>
    </source>
</evidence>
<evidence type="ECO:0000259" key="9">
    <source>
        <dbReference type="PROSITE" id="PS52029"/>
    </source>
</evidence>
<dbReference type="InterPro" id="IPR036366">
    <property type="entry name" value="PGBDSf"/>
</dbReference>
<comment type="pathway">
    <text evidence="1 7">Cell wall biogenesis; peptidoglycan biosynthesis.</text>
</comment>
<keyword evidence="6 7" id="KW-0961">Cell wall biogenesis/degradation</keyword>